<reference evidence="2 3" key="1">
    <citation type="journal article" date="2019" name="Sci. Rep.">
        <title>A high-quality genome of Eragrostis curvula grass provides insights into Poaceae evolution and supports new strategies to enhance forage quality.</title>
        <authorList>
            <person name="Carballo J."/>
            <person name="Santos B.A.C.M."/>
            <person name="Zappacosta D."/>
            <person name="Garbus I."/>
            <person name="Selva J.P."/>
            <person name="Gallo C.A."/>
            <person name="Diaz A."/>
            <person name="Albertini E."/>
            <person name="Caccamo M."/>
            <person name="Echenique V."/>
        </authorList>
    </citation>
    <scope>NUCLEOTIDE SEQUENCE [LARGE SCALE GENOMIC DNA]</scope>
    <source>
        <strain evidence="3">cv. Victoria</strain>
        <tissue evidence="2">Leaf</tissue>
    </source>
</reference>
<evidence type="ECO:0000256" key="1">
    <source>
        <dbReference type="SAM" id="MobiDB-lite"/>
    </source>
</evidence>
<evidence type="ECO:0000313" key="2">
    <source>
        <dbReference type="EMBL" id="TVU15104.1"/>
    </source>
</evidence>
<proteinExistence type="predicted"/>
<feature type="non-terminal residue" evidence="2">
    <location>
        <position position="1"/>
    </location>
</feature>
<keyword evidence="3" id="KW-1185">Reference proteome</keyword>
<dbReference type="EMBL" id="RWGY01000031">
    <property type="protein sequence ID" value="TVU15104.1"/>
    <property type="molecule type" value="Genomic_DNA"/>
</dbReference>
<dbReference type="Gramene" id="TVU15104">
    <property type="protein sequence ID" value="TVU15104"/>
    <property type="gene ID" value="EJB05_38606"/>
</dbReference>
<dbReference type="OrthoDB" id="10543527at2759"/>
<name>A0A5J9TUQ4_9POAL</name>
<sequence length="171" mass="18321">MSLNSELRMVSNSTANRWLVALPLVAELTSPMNCPGSAEVKLRLWATTNAMPWLLRSSNAPMMPMTKAVEKDSMAVLLLGARWSRSGAGWLVPLVSISSPSGVTVAIPSKLRFAPLNPLYTNCSSAADAAGRTPPRPRKRSKTKRPRMAASASLCPHLGLTQLEAVVVGNE</sequence>
<protein>
    <submittedName>
        <fullName evidence="2">Uncharacterized protein</fullName>
    </submittedName>
</protein>
<dbReference type="Proteomes" id="UP000324897">
    <property type="component" value="Unassembled WGS sequence"/>
</dbReference>
<accession>A0A5J9TUQ4</accession>
<evidence type="ECO:0000313" key="3">
    <source>
        <dbReference type="Proteomes" id="UP000324897"/>
    </source>
</evidence>
<gene>
    <name evidence="2" type="ORF">EJB05_38606</name>
</gene>
<feature type="compositionally biased region" description="Basic residues" evidence="1">
    <location>
        <begin position="135"/>
        <end position="147"/>
    </location>
</feature>
<organism evidence="2 3">
    <name type="scientific">Eragrostis curvula</name>
    <name type="common">weeping love grass</name>
    <dbReference type="NCBI Taxonomy" id="38414"/>
    <lineage>
        <taxon>Eukaryota</taxon>
        <taxon>Viridiplantae</taxon>
        <taxon>Streptophyta</taxon>
        <taxon>Embryophyta</taxon>
        <taxon>Tracheophyta</taxon>
        <taxon>Spermatophyta</taxon>
        <taxon>Magnoliopsida</taxon>
        <taxon>Liliopsida</taxon>
        <taxon>Poales</taxon>
        <taxon>Poaceae</taxon>
        <taxon>PACMAD clade</taxon>
        <taxon>Chloridoideae</taxon>
        <taxon>Eragrostideae</taxon>
        <taxon>Eragrostidinae</taxon>
        <taxon>Eragrostis</taxon>
    </lineage>
</organism>
<feature type="region of interest" description="Disordered" evidence="1">
    <location>
        <begin position="125"/>
        <end position="151"/>
    </location>
</feature>
<dbReference type="AlphaFoldDB" id="A0A5J9TUQ4"/>
<comment type="caution">
    <text evidence="2">The sequence shown here is derived from an EMBL/GenBank/DDBJ whole genome shotgun (WGS) entry which is preliminary data.</text>
</comment>